<dbReference type="Gene3D" id="1.20.1250.20">
    <property type="entry name" value="MFS general substrate transporter like domains"/>
    <property type="match status" value="1"/>
</dbReference>
<sequence>MQMVVDAEDPPQQSAGSATQAPQPPQAQVSYALPETSVDESVSATWSREPQNPYNWSSAKKSWVCFILLMAILNSCIASSLTSNAVQFIAEEFKIRSQSQRVLPQSTYLLGYVCGPILWAPTSEQFGRRNIAISTFCLYALFTMACALATSWASLLVFRLFTGIFASGPIAVVTGALADIYQSHRTRGRAIAIYMVVTAFGPLCGPIISGFVAPALGWRWSFWVALILAGATLPPLISLPETHGATLLAQRGLQPNKPIENENRNGAKFLSVLLLRPLHMLIFEPIVTATSVYLALVYAIFYMSFQAYPLIFQEMYKMSPGIGGLVYLTIGAGCLLFLPVFWLYDTLYLADFAGTQNFTEKATFLNPTRLIRGNREEYLRLPLACVGGPLFALSLFWLGWSARPATISFALPMIAGLPFGFGFICIFIALLYYVYGPYAASANAASTISRSLLGTVLPLATRPMFDAIGVSWGCSLLGALSVLMCAIPFLFLWKGEAIRGRSRFARLVRESKRGAVAPVVVQQQEPVPHAV</sequence>
<comment type="subcellular location">
    <subcellularLocation>
        <location evidence="1">Membrane</location>
        <topology evidence="1">Multi-pass membrane protein</topology>
    </subcellularLocation>
</comment>
<dbReference type="PANTHER" id="PTHR23502">
    <property type="entry name" value="MAJOR FACILITATOR SUPERFAMILY"/>
    <property type="match status" value="1"/>
</dbReference>
<accession>A0ABR4KCX8</accession>
<feature type="transmembrane region" description="Helical" evidence="6">
    <location>
        <begin position="378"/>
        <end position="398"/>
    </location>
</feature>
<feature type="transmembrane region" description="Helical" evidence="6">
    <location>
        <begin position="190"/>
        <end position="216"/>
    </location>
</feature>
<evidence type="ECO:0000259" key="7">
    <source>
        <dbReference type="PROSITE" id="PS50850"/>
    </source>
</evidence>
<feature type="transmembrane region" description="Helical" evidence="6">
    <location>
        <begin position="131"/>
        <end position="150"/>
    </location>
</feature>
<proteinExistence type="predicted"/>
<evidence type="ECO:0000256" key="1">
    <source>
        <dbReference type="ARBA" id="ARBA00004141"/>
    </source>
</evidence>
<keyword evidence="4 6" id="KW-0472">Membrane</keyword>
<evidence type="ECO:0000256" key="2">
    <source>
        <dbReference type="ARBA" id="ARBA00022692"/>
    </source>
</evidence>
<feature type="transmembrane region" description="Helical" evidence="6">
    <location>
        <begin position="63"/>
        <end position="82"/>
    </location>
</feature>
<dbReference type="InterPro" id="IPR020846">
    <property type="entry name" value="MFS_dom"/>
</dbReference>
<dbReference type="PANTHER" id="PTHR23502:SF74">
    <property type="entry name" value="MAJOR FACILITATOR SUPERFAMILY (MFS) PROFILE DOMAIN-CONTAINING PROTEIN"/>
    <property type="match status" value="1"/>
</dbReference>
<keyword evidence="9" id="KW-1185">Reference proteome</keyword>
<feature type="compositionally biased region" description="Low complexity" evidence="5">
    <location>
        <begin position="10"/>
        <end position="28"/>
    </location>
</feature>
<feature type="domain" description="Major facilitator superfamily (MFS) profile" evidence="7">
    <location>
        <begin position="64"/>
        <end position="496"/>
    </location>
</feature>
<name>A0ABR4KCX8_9EURO</name>
<protein>
    <submittedName>
        <fullName evidence="8">Major facilitator superfamily domain-containing protein</fullName>
    </submittedName>
</protein>
<feature type="transmembrane region" description="Helical" evidence="6">
    <location>
        <begin position="410"/>
        <end position="435"/>
    </location>
</feature>
<evidence type="ECO:0000256" key="4">
    <source>
        <dbReference type="ARBA" id="ARBA00023136"/>
    </source>
</evidence>
<organism evidence="8 9">
    <name type="scientific">Aspergillus pseudoustus</name>
    <dbReference type="NCBI Taxonomy" id="1810923"/>
    <lineage>
        <taxon>Eukaryota</taxon>
        <taxon>Fungi</taxon>
        <taxon>Dikarya</taxon>
        <taxon>Ascomycota</taxon>
        <taxon>Pezizomycotina</taxon>
        <taxon>Eurotiomycetes</taxon>
        <taxon>Eurotiomycetidae</taxon>
        <taxon>Eurotiales</taxon>
        <taxon>Aspergillaceae</taxon>
        <taxon>Aspergillus</taxon>
        <taxon>Aspergillus subgen. Nidulantes</taxon>
    </lineage>
</organism>
<evidence type="ECO:0000313" key="8">
    <source>
        <dbReference type="EMBL" id="KAL2850148.1"/>
    </source>
</evidence>
<dbReference type="Proteomes" id="UP001610446">
    <property type="component" value="Unassembled WGS sequence"/>
</dbReference>
<feature type="transmembrane region" description="Helical" evidence="6">
    <location>
        <begin position="102"/>
        <end position="119"/>
    </location>
</feature>
<dbReference type="InterPro" id="IPR011701">
    <property type="entry name" value="MFS"/>
</dbReference>
<dbReference type="EMBL" id="JBFXLU010000039">
    <property type="protein sequence ID" value="KAL2850148.1"/>
    <property type="molecule type" value="Genomic_DNA"/>
</dbReference>
<dbReference type="PROSITE" id="PS50850">
    <property type="entry name" value="MFS"/>
    <property type="match status" value="1"/>
</dbReference>
<feature type="transmembrane region" description="Helical" evidence="6">
    <location>
        <begin position="470"/>
        <end position="493"/>
    </location>
</feature>
<dbReference type="Pfam" id="PF07690">
    <property type="entry name" value="MFS_1"/>
    <property type="match status" value="1"/>
</dbReference>
<dbReference type="InterPro" id="IPR036259">
    <property type="entry name" value="MFS_trans_sf"/>
</dbReference>
<gene>
    <name evidence="8" type="ORF">BJY01DRAFT_245613</name>
</gene>
<keyword evidence="2 6" id="KW-0812">Transmembrane</keyword>
<feature type="region of interest" description="Disordered" evidence="5">
    <location>
        <begin position="1"/>
        <end position="28"/>
    </location>
</feature>
<feature type="transmembrane region" description="Helical" evidence="6">
    <location>
        <begin position="156"/>
        <end position="178"/>
    </location>
</feature>
<reference evidence="8 9" key="1">
    <citation type="submission" date="2024-07" db="EMBL/GenBank/DDBJ databases">
        <title>Section-level genome sequencing and comparative genomics of Aspergillus sections Usti and Cavernicolus.</title>
        <authorList>
            <consortium name="Lawrence Berkeley National Laboratory"/>
            <person name="Nybo J.L."/>
            <person name="Vesth T.C."/>
            <person name="Theobald S."/>
            <person name="Frisvad J.C."/>
            <person name="Larsen T.O."/>
            <person name="Kjaerboelling I."/>
            <person name="Rothschild-Mancinelli K."/>
            <person name="Lyhne E.K."/>
            <person name="Kogle M.E."/>
            <person name="Barry K."/>
            <person name="Clum A."/>
            <person name="Na H."/>
            <person name="Ledsgaard L."/>
            <person name="Lin J."/>
            <person name="Lipzen A."/>
            <person name="Kuo A."/>
            <person name="Riley R."/>
            <person name="Mondo S."/>
            <person name="Labutti K."/>
            <person name="Haridas S."/>
            <person name="Pangalinan J."/>
            <person name="Salamov A.A."/>
            <person name="Simmons B.A."/>
            <person name="Magnuson J.K."/>
            <person name="Chen J."/>
            <person name="Drula E."/>
            <person name="Henrissat B."/>
            <person name="Wiebenga A."/>
            <person name="Lubbers R.J."/>
            <person name="Gomes A.C."/>
            <person name="Makela M.R."/>
            <person name="Stajich J."/>
            <person name="Grigoriev I.V."/>
            <person name="Mortensen U.H."/>
            <person name="De Vries R.P."/>
            <person name="Baker S.E."/>
            <person name="Andersen M.R."/>
        </authorList>
    </citation>
    <scope>NUCLEOTIDE SEQUENCE [LARGE SCALE GENOMIC DNA]</scope>
    <source>
        <strain evidence="8 9">CBS 123904</strain>
    </source>
</reference>
<feature type="transmembrane region" description="Helical" evidence="6">
    <location>
        <begin position="324"/>
        <end position="344"/>
    </location>
</feature>
<evidence type="ECO:0000313" key="9">
    <source>
        <dbReference type="Proteomes" id="UP001610446"/>
    </source>
</evidence>
<comment type="caution">
    <text evidence="8">The sequence shown here is derived from an EMBL/GenBank/DDBJ whole genome shotgun (WGS) entry which is preliminary data.</text>
</comment>
<evidence type="ECO:0000256" key="5">
    <source>
        <dbReference type="SAM" id="MobiDB-lite"/>
    </source>
</evidence>
<evidence type="ECO:0000256" key="3">
    <source>
        <dbReference type="ARBA" id="ARBA00022989"/>
    </source>
</evidence>
<dbReference type="SUPFAM" id="SSF103473">
    <property type="entry name" value="MFS general substrate transporter"/>
    <property type="match status" value="1"/>
</dbReference>
<evidence type="ECO:0000256" key="6">
    <source>
        <dbReference type="SAM" id="Phobius"/>
    </source>
</evidence>
<keyword evidence="3 6" id="KW-1133">Transmembrane helix</keyword>